<sequence>MKIPLITKIFQSRSNPKNSFLGNIYSFFFGSTISGKAVNERTAMQTTAVCACVRILAETIASLPQHVYKYTDNGKEKALKLHLYNMLHDEPNSEMISFVFRETLMSHLLLREMPMYKSSRIAEGMCFLFIPDKMTVNRTSTGEL</sequence>
<evidence type="ECO:0000313" key="2">
    <source>
        <dbReference type="Proteomes" id="UP001500740"/>
    </source>
</evidence>
<proteinExistence type="predicted"/>
<organism evidence="1 2">
    <name type="scientific">Alkalibacillus silvisoli</name>
    <dbReference type="NCBI Taxonomy" id="392823"/>
    <lineage>
        <taxon>Bacteria</taxon>
        <taxon>Bacillati</taxon>
        <taxon>Bacillota</taxon>
        <taxon>Bacilli</taxon>
        <taxon>Bacillales</taxon>
        <taxon>Bacillaceae</taxon>
        <taxon>Alkalibacillus</taxon>
    </lineage>
</organism>
<evidence type="ECO:0008006" key="3">
    <source>
        <dbReference type="Google" id="ProtNLM"/>
    </source>
</evidence>
<dbReference type="InterPro" id="IPR006944">
    <property type="entry name" value="Phage/GTA_portal"/>
</dbReference>
<dbReference type="Pfam" id="PF04860">
    <property type="entry name" value="Phage_portal"/>
    <property type="match status" value="1"/>
</dbReference>
<accession>A0ABP3K1K6</accession>
<dbReference type="EMBL" id="BAAACZ010000027">
    <property type="protein sequence ID" value="GAA0469369.1"/>
    <property type="molecule type" value="Genomic_DNA"/>
</dbReference>
<comment type="caution">
    <text evidence="1">The sequence shown here is derived from an EMBL/GenBank/DDBJ whole genome shotgun (WGS) entry which is preliminary data.</text>
</comment>
<name>A0ABP3K1K6_9BACI</name>
<keyword evidence="2" id="KW-1185">Reference proteome</keyword>
<dbReference type="Proteomes" id="UP001500740">
    <property type="component" value="Unassembled WGS sequence"/>
</dbReference>
<protein>
    <recommendedName>
        <fullName evidence="3">Phage portal protein</fullName>
    </recommendedName>
</protein>
<evidence type="ECO:0000313" key="1">
    <source>
        <dbReference type="EMBL" id="GAA0469369.1"/>
    </source>
</evidence>
<gene>
    <name evidence="1" type="ORF">GCM10008935_26480</name>
</gene>
<reference evidence="2" key="1">
    <citation type="journal article" date="2019" name="Int. J. Syst. Evol. Microbiol.">
        <title>The Global Catalogue of Microorganisms (GCM) 10K type strain sequencing project: providing services to taxonomists for standard genome sequencing and annotation.</title>
        <authorList>
            <consortium name="The Broad Institute Genomics Platform"/>
            <consortium name="The Broad Institute Genome Sequencing Center for Infectious Disease"/>
            <person name="Wu L."/>
            <person name="Ma J."/>
        </authorList>
    </citation>
    <scope>NUCLEOTIDE SEQUENCE [LARGE SCALE GENOMIC DNA]</scope>
    <source>
        <strain evidence="2">JCM 14193</strain>
    </source>
</reference>